<proteinExistence type="predicted"/>
<sequence>MFQTVFPSLARENLMSLHAKWNYRPRPRVLGAVTGVALLLGGGFAAQAVADSSANPAPAAPKVTTTGDAATPQAASKPDVSKPADTPKVVDAGKPGTGTAPAGNAPRVIHPGSGVQK</sequence>
<feature type="compositionally biased region" description="Low complexity" evidence="1">
    <location>
        <begin position="92"/>
        <end position="106"/>
    </location>
</feature>
<feature type="region of interest" description="Disordered" evidence="1">
    <location>
        <begin position="50"/>
        <end position="117"/>
    </location>
</feature>
<gene>
    <name evidence="2" type="ORF">GCM10010319_21150</name>
</gene>
<reference evidence="2 3" key="1">
    <citation type="journal article" date="2019" name="Int. J. Syst. Evol. Microbiol.">
        <title>The Global Catalogue of Microorganisms (GCM) 10K type strain sequencing project: providing services to taxonomists for standard genome sequencing and annotation.</title>
        <authorList>
            <consortium name="The Broad Institute Genomics Platform"/>
            <consortium name="The Broad Institute Genome Sequencing Center for Infectious Disease"/>
            <person name="Wu L."/>
            <person name="Ma J."/>
        </authorList>
    </citation>
    <scope>NUCLEOTIDE SEQUENCE [LARGE SCALE GENOMIC DNA]</scope>
    <source>
        <strain evidence="2 3">JCM 4565</strain>
    </source>
</reference>
<name>A0ABN0WSG5_9ACTN</name>
<protein>
    <submittedName>
        <fullName evidence="2">Uncharacterized protein</fullName>
    </submittedName>
</protein>
<evidence type="ECO:0000313" key="2">
    <source>
        <dbReference type="EMBL" id="GAA0344739.1"/>
    </source>
</evidence>
<comment type="caution">
    <text evidence="2">The sequence shown here is derived from an EMBL/GenBank/DDBJ whole genome shotgun (WGS) entry which is preliminary data.</text>
</comment>
<organism evidence="2 3">
    <name type="scientific">Streptomyces blastmyceticus</name>
    <dbReference type="NCBI Taxonomy" id="68180"/>
    <lineage>
        <taxon>Bacteria</taxon>
        <taxon>Bacillati</taxon>
        <taxon>Actinomycetota</taxon>
        <taxon>Actinomycetes</taxon>
        <taxon>Kitasatosporales</taxon>
        <taxon>Streptomycetaceae</taxon>
        <taxon>Streptomyces</taxon>
    </lineage>
</organism>
<evidence type="ECO:0000256" key="1">
    <source>
        <dbReference type="SAM" id="MobiDB-lite"/>
    </source>
</evidence>
<keyword evidence="3" id="KW-1185">Reference proteome</keyword>
<dbReference type="EMBL" id="BAAABW010000013">
    <property type="protein sequence ID" value="GAA0344739.1"/>
    <property type="molecule type" value="Genomic_DNA"/>
</dbReference>
<feature type="compositionally biased region" description="Low complexity" evidence="1">
    <location>
        <begin position="50"/>
        <end position="61"/>
    </location>
</feature>
<dbReference type="Proteomes" id="UP001500063">
    <property type="component" value="Unassembled WGS sequence"/>
</dbReference>
<evidence type="ECO:0000313" key="3">
    <source>
        <dbReference type="Proteomes" id="UP001500063"/>
    </source>
</evidence>
<accession>A0ABN0WSG5</accession>